<dbReference type="OrthoDB" id="6580598at2759"/>
<dbReference type="Proteomes" id="UP000801492">
    <property type="component" value="Unassembled WGS sequence"/>
</dbReference>
<proteinExistence type="predicted"/>
<protein>
    <recommendedName>
        <fullName evidence="3">DUF4371 domain-containing protein</fullName>
    </recommendedName>
</protein>
<reference evidence="1" key="1">
    <citation type="submission" date="2019-08" db="EMBL/GenBank/DDBJ databases">
        <title>The genome of the North American firefly Photinus pyralis.</title>
        <authorList>
            <consortium name="Photinus pyralis genome working group"/>
            <person name="Fallon T.R."/>
            <person name="Sander Lower S.E."/>
            <person name="Weng J.-K."/>
        </authorList>
    </citation>
    <scope>NUCLEOTIDE SEQUENCE</scope>
    <source>
        <strain evidence="1">TRF0915ILg1</strain>
        <tissue evidence="1">Whole body</tissue>
    </source>
</reference>
<comment type="caution">
    <text evidence="1">The sequence shown here is derived from an EMBL/GenBank/DDBJ whole genome shotgun (WGS) entry which is preliminary data.</text>
</comment>
<keyword evidence="2" id="KW-1185">Reference proteome</keyword>
<dbReference type="EMBL" id="VTPC01088157">
    <property type="protein sequence ID" value="KAF2886291.1"/>
    <property type="molecule type" value="Genomic_DNA"/>
</dbReference>
<accession>A0A8K0G560</accession>
<evidence type="ECO:0008006" key="3">
    <source>
        <dbReference type="Google" id="ProtNLM"/>
    </source>
</evidence>
<dbReference type="AlphaFoldDB" id="A0A8K0G560"/>
<sequence length="163" mass="18318">MLKAAEELIEQEAQKKIHEIPLSNDTIRCSPYFALQCDKSTDVLQCRQLLVFIRFLNDNTTFQEELIFSQELKATSQGTDVMDVISQYCEKHGLMWQKLAGFCTDGAPAMFGSRSGIAALIKEKNPSAIMTQFCYSSSSSGCQNAPGMLCYYDENSYKSSQLY</sequence>
<name>A0A8K0G560_IGNLU</name>
<dbReference type="PANTHER" id="PTHR45913">
    <property type="entry name" value="EPM2A-INTERACTING PROTEIN 1"/>
    <property type="match status" value="1"/>
</dbReference>
<organism evidence="1 2">
    <name type="scientific">Ignelater luminosus</name>
    <name type="common">Cucubano</name>
    <name type="synonym">Pyrophorus luminosus</name>
    <dbReference type="NCBI Taxonomy" id="2038154"/>
    <lineage>
        <taxon>Eukaryota</taxon>
        <taxon>Metazoa</taxon>
        <taxon>Ecdysozoa</taxon>
        <taxon>Arthropoda</taxon>
        <taxon>Hexapoda</taxon>
        <taxon>Insecta</taxon>
        <taxon>Pterygota</taxon>
        <taxon>Neoptera</taxon>
        <taxon>Endopterygota</taxon>
        <taxon>Coleoptera</taxon>
        <taxon>Polyphaga</taxon>
        <taxon>Elateriformia</taxon>
        <taxon>Elateroidea</taxon>
        <taxon>Elateridae</taxon>
        <taxon>Agrypninae</taxon>
        <taxon>Pyrophorini</taxon>
        <taxon>Ignelater</taxon>
    </lineage>
</organism>
<evidence type="ECO:0000313" key="1">
    <source>
        <dbReference type="EMBL" id="KAF2886291.1"/>
    </source>
</evidence>
<evidence type="ECO:0000313" key="2">
    <source>
        <dbReference type="Proteomes" id="UP000801492"/>
    </source>
</evidence>
<gene>
    <name evidence="1" type="ORF">ILUMI_19882</name>
</gene>
<dbReference type="PANTHER" id="PTHR45913:SF19">
    <property type="entry name" value="LOW QUALITY PROTEIN: ZINC FINGER BED DOMAIN-CONTAINING PROTEIN 5-LIKE"/>
    <property type="match status" value="1"/>
</dbReference>